<accession>A0A6J4RUK4</accession>
<evidence type="ECO:0000313" key="1">
    <source>
        <dbReference type="EMBL" id="CAA9481380.1"/>
    </source>
</evidence>
<proteinExistence type="predicted"/>
<gene>
    <name evidence="1" type="ORF">AVDCRST_MAG30-816</name>
</gene>
<protein>
    <submittedName>
        <fullName evidence="1">Uncharacterized protein</fullName>
    </submittedName>
</protein>
<organism evidence="1">
    <name type="scientific">uncultured Solirubrobacteraceae bacterium</name>
    <dbReference type="NCBI Taxonomy" id="1162706"/>
    <lineage>
        <taxon>Bacteria</taxon>
        <taxon>Bacillati</taxon>
        <taxon>Actinomycetota</taxon>
        <taxon>Thermoleophilia</taxon>
        <taxon>Solirubrobacterales</taxon>
        <taxon>Solirubrobacteraceae</taxon>
        <taxon>environmental samples</taxon>
    </lineage>
</organism>
<dbReference type="EMBL" id="CADCVS010000135">
    <property type="protein sequence ID" value="CAA9481380.1"/>
    <property type="molecule type" value="Genomic_DNA"/>
</dbReference>
<dbReference type="AlphaFoldDB" id="A0A6J4RUK4"/>
<reference evidence="1" key="1">
    <citation type="submission" date="2020-02" db="EMBL/GenBank/DDBJ databases">
        <authorList>
            <person name="Meier V. D."/>
        </authorList>
    </citation>
    <scope>NUCLEOTIDE SEQUENCE</scope>
    <source>
        <strain evidence="1">AVDCRST_MAG30</strain>
    </source>
</reference>
<name>A0A6J4RUK4_9ACTN</name>
<sequence length="74" mass="7712">MSIQAVPTSAADIRERLNLLYLERAYAEGEGLIANAVYAADLEGEIAATSSAYVGMAVTEIAVLRGQLSGPLQG</sequence>